<dbReference type="AlphaFoldDB" id="A0A8H3YF24"/>
<dbReference type="GO" id="GO:0005634">
    <property type="term" value="C:nucleus"/>
    <property type="evidence" value="ECO:0007669"/>
    <property type="project" value="TreeGrafter"/>
</dbReference>
<feature type="compositionally biased region" description="Low complexity" evidence="1">
    <location>
        <begin position="133"/>
        <end position="146"/>
    </location>
</feature>
<evidence type="ECO:0008006" key="4">
    <source>
        <dbReference type="Google" id="ProtNLM"/>
    </source>
</evidence>
<comment type="caution">
    <text evidence="2">The sequence shown here is derived from an EMBL/GenBank/DDBJ whole genome shotgun (WGS) entry which is preliminary data.</text>
</comment>
<evidence type="ECO:0000313" key="3">
    <source>
        <dbReference type="Proteomes" id="UP000620104"/>
    </source>
</evidence>
<evidence type="ECO:0000256" key="1">
    <source>
        <dbReference type="SAM" id="MobiDB-lite"/>
    </source>
</evidence>
<dbReference type="SUPFAM" id="SSF47095">
    <property type="entry name" value="HMG-box"/>
    <property type="match status" value="1"/>
</dbReference>
<feature type="compositionally biased region" description="Polar residues" evidence="1">
    <location>
        <begin position="975"/>
        <end position="988"/>
    </location>
</feature>
<dbReference type="Proteomes" id="UP000620104">
    <property type="component" value="Unassembled WGS sequence"/>
</dbReference>
<feature type="region of interest" description="Disordered" evidence="1">
    <location>
        <begin position="448"/>
        <end position="469"/>
    </location>
</feature>
<dbReference type="Gene3D" id="1.10.30.10">
    <property type="entry name" value="High mobility group box domain"/>
    <property type="match status" value="1"/>
</dbReference>
<feature type="region of interest" description="Disordered" evidence="1">
    <location>
        <begin position="241"/>
        <end position="300"/>
    </location>
</feature>
<gene>
    <name evidence="2" type="ORF">NliqN6_3245</name>
</gene>
<feature type="region of interest" description="Disordered" evidence="1">
    <location>
        <begin position="1"/>
        <end position="33"/>
    </location>
</feature>
<dbReference type="PANTHER" id="PTHR10270">
    <property type="entry name" value="SOX TRANSCRIPTION FACTOR"/>
    <property type="match status" value="1"/>
</dbReference>
<organism evidence="2 3">
    <name type="scientific">Naganishia liquefaciens</name>
    <dbReference type="NCBI Taxonomy" id="104408"/>
    <lineage>
        <taxon>Eukaryota</taxon>
        <taxon>Fungi</taxon>
        <taxon>Dikarya</taxon>
        <taxon>Basidiomycota</taxon>
        <taxon>Agaricomycotina</taxon>
        <taxon>Tremellomycetes</taxon>
        <taxon>Filobasidiales</taxon>
        <taxon>Filobasidiaceae</taxon>
        <taxon>Naganishia</taxon>
    </lineage>
</organism>
<dbReference type="InterPro" id="IPR050140">
    <property type="entry name" value="SRY-related_HMG-box_TF-like"/>
</dbReference>
<name>A0A8H3YF24_9TREE</name>
<dbReference type="InterPro" id="IPR036910">
    <property type="entry name" value="HMG_box_dom_sf"/>
</dbReference>
<protein>
    <recommendedName>
        <fullName evidence="4">HMG box domain-containing protein</fullName>
    </recommendedName>
</protein>
<feature type="compositionally biased region" description="Basic and acidic residues" evidence="1">
    <location>
        <begin position="835"/>
        <end position="859"/>
    </location>
</feature>
<feature type="region of interest" description="Disordered" evidence="1">
    <location>
        <begin position="975"/>
        <end position="997"/>
    </location>
</feature>
<dbReference type="OrthoDB" id="6247875at2759"/>
<accession>A0A8H3YF24</accession>
<dbReference type="GO" id="GO:0000978">
    <property type="term" value="F:RNA polymerase II cis-regulatory region sequence-specific DNA binding"/>
    <property type="evidence" value="ECO:0007669"/>
    <property type="project" value="TreeGrafter"/>
</dbReference>
<keyword evidence="3" id="KW-1185">Reference proteome</keyword>
<dbReference type="GO" id="GO:0030154">
    <property type="term" value="P:cell differentiation"/>
    <property type="evidence" value="ECO:0007669"/>
    <property type="project" value="TreeGrafter"/>
</dbReference>
<dbReference type="GO" id="GO:0001228">
    <property type="term" value="F:DNA-binding transcription activator activity, RNA polymerase II-specific"/>
    <property type="evidence" value="ECO:0007669"/>
    <property type="project" value="TreeGrafter"/>
</dbReference>
<sequence length="997" mass="108535">MPPSPSVLTTSRRTRRRATTPLPSALSGDENPVDHTLKYQAVSPSSLHPLGIDFSSRGVFQQPEERPSWSSESALSAAYHYRHRSSERGSTEDKAAASISGSQEERSRQPPPTPLLGRPVKHDSNGGRWPVPSGSSSQSVSGGASSMAETDPPTPVISPSESLPTVALAVTSPEEVASEESPMAPSDFNASQVIGDLSKYRKGYKLGPPRPPNAWILYRSEKLKAIAAGERFENLEAILAEQRGESKEEGGKSRRGEPRQKGRLSAKVMGKGKKKKEAMDTESDQEEGSGLKVEACSSSSSKTVPQAEISKVISLMWKREKREEKARFEKMAQAKKMEVSTPGLNFIRLSVLNRACSKQHALLYPDYKFQPMKRKDKLRLKEEIQEERIRLKQEKVTERLGEFWSAMCGDPFICLSAPAVNAESRRKANKAKPTVALIERDEEISKPFREPSSVPVEKRSRKTARGKKASATYIATVTLPEPEDDGRERLAAPEEYKRFANATPEYRGFDPSAAFPSAIDPHSHSETPGGFQDIPHRPAHGAFISTPLNVRPDIAPFAVNRPSRNPAQHVINYYPAANSEAFRGAAMGSALPAAHVGFVPTPHQLTVMPYAPPPLHPGFAVDGEDVVPYIFEPMPIGMVAPSFVNSIPPLDPSSSKNAPAIGTMGPIEYQPLGVSEAELAEMWALLQDDEGDKIANQASPYDTSMFLGDAWSTSSEVALNAWSSFGQPIQDVEERIPITQLSGPIASHIISNDWLGHDARASGSSTSAPHHLLPTQRKISGYTAPTFAAQGVQHESAPHNRKHVEIQLPKPGSANELHQGLCLPTQTSPGPSIDSLRDRTPALRSNDSERTQHRTERDMLTLPTPPNRNASYSHEFGIPSPQSSAPFDSQQLTTPTYSDPILFFPGSRQSSISGGTPFGWNPEDDRTGEPFRVPSIADAGRVFSGASVVGTLSPKEEYAGTPYQYRNFSLDSFGGSINRSASNTTVTSAERESSGER</sequence>
<proteinExistence type="predicted"/>
<feature type="region of interest" description="Disordered" evidence="1">
    <location>
        <begin position="812"/>
        <end position="868"/>
    </location>
</feature>
<feature type="compositionally biased region" description="Basic and acidic residues" evidence="1">
    <location>
        <begin position="242"/>
        <end position="260"/>
    </location>
</feature>
<feature type="compositionally biased region" description="Low complexity" evidence="1">
    <location>
        <begin position="1"/>
        <end position="11"/>
    </location>
</feature>
<feature type="compositionally biased region" description="Basic and acidic residues" evidence="1">
    <location>
        <begin position="84"/>
        <end position="95"/>
    </location>
</feature>
<feature type="compositionally biased region" description="Basic residues" evidence="1">
    <location>
        <begin position="459"/>
        <end position="468"/>
    </location>
</feature>
<reference evidence="2" key="1">
    <citation type="submission" date="2020-07" db="EMBL/GenBank/DDBJ databases">
        <title>Draft Genome Sequence of a Deep-Sea Yeast, Naganishia (Cryptococcus) liquefaciens strain N6.</title>
        <authorList>
            <person name="Han Y.W."/>
            <person name="Kajitani R."/>
            <person name="Morimoto H."/>
            <person name="Parhat M."/>
            <person name="Tsubouchi H."/>
            <person name="Bakenova O."/>
            <person name="Ogata M."/>
            <person name="Argunhan B."/>
            <person name="Aoki R."/>
            <person name="Kajiwara S."/>
            <person name="Itoh T."/>
            <person name="Iwasaki H."/>
        </authorList>
    </citation>
    <scope>NUCLEOTIDE SEQUENCE</scope>
    <source>
        <strain evidence="2">N6</strain>
    </source>
</reference>
<dbReference type="PANTHER" id="PTHR10270:SF161">
    <property type="entry name" value="SEX-DETERMINING REGION Y PROTEIN"/>
    <property type="match status" value="1"/>
</dbReference>
<feature type="region of interest" description="Disordered" evidence="1">
    <location>
        <begin position="58"/>
        <end position="190"/>
    </location>
</feature>
<dbReference type="EMBL" id="BLZA01000019">
    <property type="protein sequence ID" value="GHJ86843.1"/>
    <property type="molecule type" value="Genomic_DNA"/>
</dbReference>
<evidence type="ECO:0000313" key="2">
    <source>
        <dbReference type="EMBL" id="GHJ86843.1"/>
    </source>
</evidence>